<dbReference type="AlphaFoldDB" id="A0A1A8W4V1"/>
<dbReference type="EMBL" id="FLQU01000600">
    <property type="protein sequence ID" value="SBS87803.1"/>
    <property type="molecule type" value="Genomic_DNA"/>
</dbReference>
<dbReference type="Proteomes" id="UP000078546">
    <property type="component" value="Unassembled WGS sequence"/>
</dbReference>
<evidence type="ECO:0000313" key="1">
    <source>
        <dbReference type="EMBL" id="SBS87803.1"/>
    </source>
</evidence>
<evidence type="ECO:0000313" key="4">
    <source>
        <dbReference type="Proteomes" id="UP000078560"/>
    </source>
</evidence>
<reference evidence="1" key="2">
    <citation type="submission" date="2016-05" db="EMBL/GenBank/DDBJ databases">
        <authorList>
            <person name="Lavstsen T."/>
            <person name="Jespersen J.S."/>
        </authorList>
    </citation>
    <scope>NUCLEOTIDE SEQUENCE [LARGE SCALE GENOMIC DNA]</scope>
</reference>
<proteinExistence type="predicted"/>
<protein>
    <submittedName>
        <fullName evidence="1">Uncharacterized protein</fullName>
    </submittedName>
</protein>
<dbReference type="Proteomes" id="UP000078560">
    <property type="component" value="Unassembled WGS sequence"/>
</dbReference>
<reference evidence="3 4" key="1">
    <citation type="submission" date="2016-05" db="EMBL/GenBank/DDBJ databases">
        <authorList>
            <person name="Naeem Raeece"/>
        </authorList>
    </citation>
    <scope>NUCLEOTIDE SEQUENCE [LARGE SCALE GENOMIC DNA]</scope>
</reference>
<evidence type="ECO:0000313" key="3">
    <source>
        <dbReference type="Proteomes" id="UP000078546"/>
    </source>
</evidence>
<organism evidence="1 4">
    <name type="scientific">Plasmodium ovale curtisi</name>
    <dbReference type="NCBI Taxonomy" id="864141"/>
    <lineage>
        <taxon>Eukaryota</taxon>
        <taxon>Sar</taxon>
        <taxon>Alveolata</taxon>
        <taxon>Apicomplexa</taxon>
        <taxon>Aconoidasida</taxon>
        <taxon>Haemosporida</taxon>
        <taxon>Plasmodiidae</taxon>
        <taxon>Plasmodium</taxon>
        <taxon>Plasmodium (Plasmodium)</taxon>
    </lineage>
</organism>
<sequence>MDDTLVRVKFVSSFGACTAMVDVRSAIFEHVEGGHRVQPVINERKNKIKKGKEVKFKKVEGKKSYPILAF</sequence>
<dbReference type="EMBL" id="FLQV01000758">
    <property type="protein sequence ID" value="SBS97819.1"/>
    <property type="molecule type" value="Genomic_DNA"/>
</dbReference>
<name>A0A1A8W4V1_PLAOA</name>
<accession>A0A1A8W4V1</accession>
<gene>
    <name evidence="2" type="ORF">POVCU1_041250</name>
    <name evidence="1" type="ORF">POVCU2_0044590</name>
</gene>
<evidence type="ECO:0000313" key="2">
    <source>
        <dbReference type="EMBL" id="SBS97819.1"/>
    </source>
</evidence>